<dbReference type="InterPro" id="IPR001304">
    <property type="entry name" value="C-type_lectin-like"/>
</dbReference>
<dbReference type="PANTHER" id="PTHR23124:SF129">
    <property type="entry name" value="C-TYPE LECTIN DOMAIN-CONTAINING PROTEIN"/>
    <property type="match status" value="1"/>
</dbReference>
<keyword evidence="2" id="KW-1185">Reference proteome</keyword>
<dbReference type="Gene3D" id="3.10.100.10">
    <property type="entry name" value="Mannose-Binding Protein A, subunit A"/>
    <property type="match status" value="1"/>
</dbReference>
<dbReference type="InterPro" id="IPR016186">
    <property type="entry name" value="C-type_lectin-like/link_sf"/>
</dbReference>
<organism evidence="2 3">
    <name type="scientific">Caenorhabditis tropicalis</name>
    <dbReference type="NCBI Taxonomy" id="1561998"/>
    <lineage>
        <taxon>Eukaryota</taxon>
        <taxon>Metazoa</taxon>
        <taxon>Ecdysozoa</taxon>
        <taxon>Nematoda</taxon>
        <taxon>Chromadorea</taxon>
        <taxon>Rhabditida</taxon>
        <taxon>Rhabditina</taxon>
        <taxon>Rhabditomorpha</taxon>
        <taxon>Rhabditoidea</taxon>
        <taxon>Rhabditidae</taxon>
        <taxon>Peloderinae</taxon>
        <taxon>Caenorhabditis</taxon>
    </lineage>
</organism>
<dbReference type="eggNOG" id="KOG4297">
    <property type="taxonomic scope" value="Eukaryota"/>
</dbReference>
<dbReference type="Pfam" id="PF00059">
    <property type="entry name" value="Lectin_C"/>
    <property type="match status" value="1"/>
</dbReference>
<dbReference type="CDD" id="cd00037">
    <property type="entry name" value="CLECT"/>
    <property type="match status" value="1"/>
</dbReference>
<evidence type="ECO:0000259" key="1">
    <source>
        <dbReference type="PROSITE" id="PS50041"/>
    </source>
</evidence>
<dbReference type="SMART" id="SM00034">
    <property type="entry name" value="CLECT"/>
    <property type="match status" value="1"/>
</dbReference>
<dbReference type="WBParaSite" id="Csp11.Scaffold559.g3872.t1">
    <property type="protein sequence ID" value="Csp11.Scaffold559.g3872.t1"/>
    <property type="gene ID" value="Csp11.Scaffold559.g3872"/>
</dbReference>
<dbReference type="STRING" id="1561998.A0A1I7T9Z1"/>
<dbReference type="PROSITE" id="PS50041">
    <property type="entry name" value="C_TYPE_LECTIN_2"/>
    <property type="match status" value="1"/>
</dbReference>
<dbReference type="Proteomes" id="UP000095282">
    <property type="component" value="Unplaced"/>
</dbReference>
<feature type="domain" description="C-type lectin" evidence="1">
    <location>
        <begin position="31"/>
        <end position="155"/>
    </location>
</feature>
<dbReference type="InterPro" id="IPR016187">
    <property type="entry name" value="CTDL_fold"/>
</dbReference>
<evidence type="ECO:0000313" key="2">
    <source>
        <dbReference type="Proteomes" id="UP000095282"/>
    </source>
</evidence>
<protein>
    <submittedName>
        <fullName evidence="3">C-type lectin domain-containing protein</fullName>
    </submittedName>
</protein>
<sequence>MFTESGHNSQEYGGGNNGVCGVGWKQFDRPSGGWCMKVIQGQKTQLDAEATCRSEGATLSSLQNEQEILWITSAALNLFTERNGTLWIGAKRTAGCMTSLLTSTCNGITSFEWTDGSATGTAGFLWNRRQPDNDKRVQQCAALLAMDIPQSNHPWPWIRNRLDDFGCEDIGRDLLTSRGFVCGKRSLK</sequence>
<proteinExistence type="predicted"/>
<dbReference type="PANTHER" id="PTHR23124">
    <property type="entry name" value="C-TYPE LECTIN DOMAIN-CONTAINING PROTEIN-RELATED-RELATED"/>
    <property type="match status" value="1"/>
</dbReference>
<reference evidence="3" key="1">
    <citation type="submission" date="2016-11" db="UniProtKB">
        <authorList>
            <consortium name="WormBaseParasite"/>
        </authorList>
    </citation>
    <scope>IDENTIFICATION</scope>
</reference>
<accession>A0A1I7T9Z1</accession>
<dbReference type="AlphaFoldDB" id="A0A1I7T9Z1"/>
<dbReference type="SUPFAM" id="SSF56436">
    <property type="entry name" value="C-type lectin-like"/>
    <property type="match status" value="1"/>
</dbReference>
<evidence type="ECO:0000313" key="3">
    <source>
        <dbReference type="WBParaSite" id="Csp11.Scaffold559.g3872.t1"/>
    </source>
</evidence>
<name>A0A1I7T9Z1_9PELO</name>